<accession>A0A484KGY3</accession>
<comment type="subcellular location">
    <subcellularLocation>
        <location evidence="1">Membrane</location>
    </subcellularLocation>
</comment>
<evidence type="ECO:0000256" key="1">
    <source>
        <dbReference type="ARBA" id="ARBA00004370"/>
    </source>
</evidence>
<dbReference type="InterPro" id="IPR044839">
    <property type="entry name" value="NDR1-like"/>
</dbReference>
<evidence type="ECO:0000313" key="5">
    <source>
        <dbReference type="Proteomes" id="UP000595140"/>
    </source>
</evidence>
<dbReference type="PANTHER" id="PTHR31234">
    <property type="entry name" value="LATE EMBRYOGENESIS ABUNDANT (LEA) HYDROXYPROLINE-RICH GLYCOPROTEIN FAMILY"/>
    <property type="match status" value="1"/>
</dbReference>
<dbReference type="PANTHER" id="PTHR31234:SF66">
    <property type="entry name" value="LATE EMBRYOGENESIS ABUNDANT PROTEIN"/>
    <property type="match status" value="1"/>
</dbReference>
<evidence type="ECO:0000256" key="3">
    <source>
        <dbReference type="SAM" id="Phobius"/>
    </source>
</evidence>
<feature type="transmembrane region" description="Helical" evidence="3">
    <location>
        <begin position="14"/>
        <end position="44"/>
    </location>
</feature>
<dbReference type="AlphaFoldDB" id="A0A484KGY3"/>
<keyword evidence="2 3" id="KW-0472">Membrane</keyword>
<organism evidence="4 5">
    <name type="scientific">Cuscuta campestris</name>
    <dbReference type="NCBI Taxonomy" id="132261"/>
    <lineage>
        <taxon>Eukaryota</taxon>
        <taxon>Viridiplantae</taxon>
        <taxon>Streptophyta</taxon>
        <taxon>Embryophyta</taxon>
        <taxon>Tracheophyta</taxon>
        <taxon>Spermatophyta</taxon>
        <taxon>Magnoliopsida</taxon>
        <taxon>eudicotyledons</taxon>
        <taxon>Gunneridae</taxon>
        <taxon>Pentapetalae</taxon>
        <taxon>asterids</taxon>
        <taxon>lamiids</taxon>
        <taxon>Solanales</taxon>
        <taxon>Convolvulaceae</taxon>
        <taxon>Cuscuteae</taxon>
        <taxon>Cuscuta</taxon>
        <taxon>Cuscuta subgen. Grammica</taxon>
        <taxon>Cuscuta sect. Cleistogrammica</taxon>
    </lineage>
</organism>
<dbReference type="Proteomes" id="UP000595140">
    <property type="component" value="Unassembled WGS sequence"/>
</dbReference>
<name>A0A484KGY3_9ASTE</name>
<keyword evidence="3" id="KW-1133">Transmembrane helix</keyword>
<dbReference type="EMBL" id="OOIL02000273">
    <property type="protein sequence ID" value="VFQ63174.1"/>
    <property type="molecule type" value="Genomic_DNA"/>
</dbReference>
<evidence type="ECO:0008006" key="6">
    <source>
        <dbReference type="Google" id="ProtNLM"/>
    </source>
</evidence>
<gene>
    <name evidence="4" type="ORF">CCAM_LOCUS4950</name>
</gene>
<keyword evidence="5" id="KW-1185">Reference proteome</keyword>
<dbReference type="GO" id="GO:0005886">
    <property type="term" value="C:plasma membrane"/>
    <property type="evidence" value="ECO:0007669"/>
    <property type="project" value="TreeGrafter"/>
</dbReference>
<proteinExistence type="predicted"/>
<keyword evidence="3" id="KW-0812">Transmembrane</keyword>
<dbReference type="GO" id="GO:0098542">
    <property type="term" value="P:defense response to other organism"/>
    <property type="evidence" value="ECO:0007669"/>
    <property type="project" value="InterPro"/>
</dbReference>
<sequence length="231" mass="25410">MPKPVVGPERRTNPLVWCFALVCSFITVAVIVTGIVIFIAYMVVKPRVPQMSVARAHLERISYDAASVLTLKAAIVIRAENHNVRAHSSFYGTRYLLSFRGVKVAYLRAGSFDVPKNSSVELFYPVESTPIPLTPDQADSVEAALRQKHVVLEIEGETGTRWRVGLVGSVKFRQHLYCHLKLPINGTPVSAAVATRLDFVSLRLRRSPIRLVQVGTLTAPQPLQATVLGGV</sequence>
<evidence type="ECO:0000313" key="4">
    <source>
        <dbReference type="EMBL" id="VFQ63174.1"/>
    </source>
</evidence>
<dbReference type="OrthoDB" id="1875580at2759"/>
<evidence type="ECO:0000256" key="2">
    <source>
        <dbReference type="ARBA" id="ARBA00023136"/>
    </source>
</evidence>
<protein>
    <recommendedName>
        <fullName evidence="6">Late embryogenesis abundant protein LEA-2 subgroup domain-containing protein</fullName>
    </recommendedName>
</protein>
<reference evidence="4 5" key="1">
    <citation type="submission" date="2018-04" db="EMBL/GenBank/DDBJ databases">
        <authorList>
            <person name="Vogel A."/>
        </authorList>
    </citation>
    <scope>NUCLEOTIDE SEQUENCE [LARGE SCALE GENOMIC DNA]</scope>
</reference>